<feature type="coiled-coil region" evidence="1">
    <location>
        <begin position="1626"/>
        <end position="1653"/>
    </location>
</feature>
<feature type="region of interest" description="Disordered" evidence="2">
    <location>
        <begin position="1"/>
        <end position="29"/>
    </location>
</feature>
<dbReference type="SUPFAM" id="SSF101283">
    <property type="entry name" value="GRIP domain"/>
    <property type="match status" value="1"/>
</dbReference>
<evidence type="ECO:0000256" key="2">
    <source>
        <dbReference type="SAM" id="MobiDB-lite"/>
    </source>
</evidence>
<sequence>MFNNLKELVTKKEGANKSSRSDCGSTDERLSYSRFVGESERTDADIAFETRTSSTKLKHTPSSITSNHSGVDNNGNNALQMEYVSPTSKQTNNTQSLRCTSPFFGQDDSDCGSVMSSTFRLPTETCDIQSRYQHVYQMARNYKIKYQQLVEAYKAMESERNNLQQLLVSHQTKTSKSVDEVYMKLELGKQTKDELERDFRQILTEKEEIIKSLRLQCDQQSINKLRSELADSKLSQVALQEQVQCLKAQFYSLQSVNKENAIVQTESNNKLSINSESFCDLMNNDKSDEIIALSCQLEKLNKKLIESEDIRYCLDKEVNELKLSLASNITEVNTTTSDSYLKENEVSNNPEILVTLKNDLFNAQTLNSELTHQLNEAKLNIEHLESIQIDHLKQIDCMESKINSYKNIEQENEQFKLHYQSLFNQIERLKSDIFNLNNEQLNQFYPNNNDSIINNENIQNLKCFIELFIQYTLETIHELKLTHNDEVDNLTNQFNKFKCQFDDNQFTLNSLQSQLKISQSNEEQQSLLIDKLNKQINHLQNDYSNQLSIIENNLQLEVVKYSDLQLKYTQIVNQLELTNKLKEELEYKITHLLEVQTNLEENLLNSKQLHEKDNQLIEHLTINNQTEYDKLNKSIDKLKQDLIISNKQYLQLLDEYKQLTEKLLNIEEQLKIEHDKFINKSNELSIINEELKYSKQCLIDYQNTYQLELSNKLNEQSIKYEYEIDSLKNNIEQIQNLEINNLLKENQNLSNQIQSLQQTLDDARNQFESMKSQFLSDCETESAQHNMKLETIRMELTSAHELIEKLKYQLHSSVEQNTLLTKTVEEYGVDKSTLAECQQHIYELIHLSNEACGLLAEQSEQLNNKLNPIWKVLETLDQRLALVTTNVDSVLVMKKNSQAYTSSIEQLQKELVTVKDDLVTRNDALKELNMELQNKQDEINYLHSTLSKYDTFSQTIHNFIRNNHHQLYHNLIKSCQAKISCILTEMYESKQNLNNIITNNNNNNHNHEQVAHDAEYSQIEFDANTLQESFNKIEHLISTQLNNLSDEWNSNYLESFNDCLNSQSFTMFIDTFLSNFHTLNQLDIRSQSLHKAYLNDFKHSIVHNHQSIIDDLHNQLVSLKNQLIKSQSDYETLKVTDQQLNNEKYHSIEISLFKANQMIDEFKQNEIILKENYANQLKLFEESQETVNDLNKQLKLITEKSNHLSDELLEKETLINNTLEESDKVVASLHTKCNQLQDELQRIQLEHANELENCQSKHMNSLNDLNKKYEMEKSQYIEQLNAEHRVTLTNAVDVAVAAKEKQLKQQNLEMRNRLKQVLQELETNKKSSNTPSRREIELQSQLNETEEKLKQLQLEYSSQSKLLKELQLKVDEINSMKSENHYSSKDNQPDSWDLNSDSVSELHENYQMQIELLKTEQASYIQEMTREFQQKLLSTERELIEQHKIEIDENLTKLKQMEQCHSDKSLYFEETISEYERQNIRLKNRISELQSELKRVTDNGNNIEAKSEIKAVDVPVLTSIPLNVSRHDVDVQCDIGPEIDQHMNAITTNNTTDNNTIYCHENQIISTELSSEVNNTNSKPRHPSDDGYDDWIEKLRQEILHSDSIDSLHPALRQSRYPTSVPLRDYEALQLHNTDLQNQLQQLSADFETLRSKCTAACGGGVGKKLSEHSLTDSLCINKENGAFKSGSSVLTDYDHHQFSFLLTSNSPSENRLHELVEYEYLKNVLFEYMQGRETQTLSKVLCSLLRFNADQTRKVLSYEDQKSKTWTIRTVME</sequence>
<dbReference type="Gene3D" id="1.10.220.60">
    <property type="entry name" value="GRIP domain"/>
    <property type="match status" value="1"/>
</dbReference>
<dbReference type="InterPro" id="IPR000237">
    <property type="entry name" value="GRIP_dom"/>
</dbReference>
<dbReference type="PANTHER" id="PTHR23159">
    <property type="entry name" value="CENTROSOMAL PROTEIN 2"/>
    <property type="match status" value="1"/>
</dbReference>
<comment type="caution">
    <text evidence="4">The sequence shown here is derived from an EMBL/GenBank/DDBJ whole genome shotgun (WGS) entry which is preliminary data.</text>
</comment>
<accession>A0AAE1ZHX3</accession>
<dbReference type="PROSITE" id="PS50913">
    <property type="entry name" value="GRIP"/>
    <property type="match status" value="1"/>
</dbReference>
<dbReference type="SMART" id="SM00755">
    <property type="entry name" value="Grip"/>
    <property type="match status" value="1"/>
</dbReference>
<reference evidence="4" key="2">
    <citation type="journal article" date="2023" name="Infect Dis Poverty">
        <title>Chromosome-scale genome of the human blood fluke Schistosoma mekongi and its implications for public health.</title>
        <authorList>
            <person name="Zhou M."/>
            <person name="Xu L."/>
            <person name="Xu D."/>
            <person name="Chen W."/>
            <person name="Khan J."/>
            <person name="Hu Y."/>
            <person name="Huang H."/>
            <person name="Wei H."/>
            <person name="Zhang Y."/>
            <person name="Chusongsang P."/>
            <person name="Tanasarnprasert K."/>
            <person name="Hu X."/>
            <person name="Limpanont Y."/>
            <person name="Lv Z."/>
        </authorList>
    </citation>
    <scope>NUCLEOTIDE SEQUENCE</scope>
    <source>
        <strain evidence="4">LV_2022a</strain>
    </source>
</reference>
<organism evidence="4 5">
    <name type="scientific">Schistosoma mekongi</name>
    <name type="common">Parasitic worm</name>
    <dbReference type="NCBI Taxonomy" id="38744"/>
    <lineage>
        <taxon>Eukaryota</taxon>
        <taxon>Metazoa</taxon>
        <taxon>Spiralia</taxon>
        <taxon>Lophotrochozoa</taxon>
        <taxon>Platyhelminthes</taxon>
        <taxon>Trematoda</taxon>
        <taxon>Digenea</taxon>
        <taxon>Strigeidida</taxon>
        <taxon>Schistosomatoidea</taxon>
        <taxon>Schistosomatidae</taxon>
        <taxon>Schistosoma</taxon>
    </lineage>
</organism>
<feature type="coiled-coil region" evidence="1">
    <location>
        <begin position="628"/>
        <end position="676"/>
    </location>
</feature>
<dbReference type="PANTHER" id="PTHR23159:SF31">
    <property type="entry name" value="CENTROSOME-ASSOCIATED PROTEIN CEP250 ISOFORM X1"/>
    <property type="match status" value="1"/>
</dbReference>
<reference evidence="4" key="1">
    <citation type="submission" date="2022-04" db="EMBL/GenBank/DDBJ databases">
        <authorList>
            <person name="Xu L."/>
            <person name="Lv Z."/>
        </authorList>
    </citation>
    <scope>NUCLEOTIDE SEQUENCE</scope>
    <source>
        <strain evidence="4">LV_2022a</strain>
    </source>
</reference>
<feature type="coiled-coil region" evidence="1">
    <location>
        <begin position="1102"/>
        <end position="1129"/>
    </location>
</feature>
<feature type="domain" description="GRIP" evidence="3">
    <location>
        <begin position="1712"/>
        <end position="1759"/>
    </location>
</feature>
<proteinExistence type="predicted"/>
<feature type="coiled-coil region" evidence="1">
    <location>
        <begin position="915"/>
        <end position="945"/>
    </location>
</feature>
<feature type="coiled-coil region" evidence="1">
    <location>
        <begin position="522"/>
        <end position="549"/>
    </location>
</feature>
<feature type="region of interest" description="Disordered" evidence="2">
    <location>
        <begin position="53"/>
        <end position="76"/>
    </location>
</feature>
<feature type="coiled-coil region" evidence="1">
    <location>
        <begin position="139"/>
        <end position="212"/>
    </location>
</feature>
<protein>
    <recommendedName>
        <fullName evidence="3">GRIP domain-containing protein</fullName>
    </recommendedName>
</protein>
<name>A0AAE1ZHX3_SCHME</name>
<evidence type="ECO:0000259" key="3">
    <source>
        <dbReference type="PROSITE" id="PS50913"/>
    </source>
</evidence>
<feature type="coiled-coil region" evidence="1">
    <location>
        <begin position="1472"/>
        <end position="1506"/>
    </location>
</feature>
<dbReference type="Proteomes" id="UP001292079">
    <property type="component" value="Unassembled WGS sequence"/>
</dbReference>
<dbReference type="EMBL" id="JALJAT010000002">
    <property type="protein sequence ID" value="KAK4473884.1"/>
    <property type="molecule type" value="Genomic_DNA"/>
</dbReference>
<keyword evidence="5" id="KW-1185">Reference proteome</keyword>
<evidence type="ECO:0000256" key="1">
    <source>
        <dbReference type="SAM" id="Coils"/>
    </source>
</evidence>
<keyword evidence="1" id="KW-0175">Coiled coil</keyword>
<dbReference type="Gene3D" id="1.20.5.170">
    <property type="match status" value="1"/>
</dbReference>
<feature type="coiled-coil region" evidence="1">
    <location>
        <begin position="710"/>
        <end position="773"/>
    </location>
</feature>
<gene>
    <name evidence="4" type="ORF">MN116_002629</name>
</gene>
<evidence type="ECO:0000313" key="4">
    <source>
        <dbReference type="EMBL" id="KAK4473884.1"/>
    </source>
</evidence>
<evidence type="ECO:0000313" key="5">
    <source>
        <dbReference type="Proteomes" id="UP001292079"/>
    </source>
</evidence>
<dbReference type="Pfam" id="PF01465">
    <property type="entry name" value="GRIP"/>
    <property type="match status" value="1"/>
</dbReference>
<feature type="coiled-coil region" evidence="1">
    <location>
        <begin position="1180"/>
        <end position="1369"/>
    </location>
</feature>
<feature type="coiled-coil region" evidence="1">
    <location>
        <begin position="367"/>
        <end position="439"/>
    </location>
</feature>